<sequence>MQKVCKAMIKSVYDKNYHKNQYTLFYLKLHFFYDEIRKVCSCKQLKIKDL</sequence>
<dbReference type="EMBL" id="LR796337">
    <property type="protein sequence ID" value="CAB4137315.1"/>
    <property type="molecule type" value="Genomic_DNA"/>
</dbReference>
<evidence type="ECO:0000313" key="1">
    <source>
        <dbReference type="EMBL" id="CAB4137315.1"/>
    </source>
</evidence>
<name>A0A6J5LSA0_9CAUD</name>
<proteinExistence type="predicted"/>
<reference evidence="1" key="1">
    <citation type="submission" date="2020-04" db="EMBL/GenBank/DDBJ databases">
        <authorList>
            <person name="Chiriac C."/>
            <person name="Salcher M."/>
            <person name="Ghai R."/>
            <person name="Kavagutti S V."/>
        </authorList>
    </citation>
    <scope>NUCLEOTIDE SEQUENCE</scope>
</reference>
<accession>A0A6J5LSA0</accession>
<organism evidence="1">
    <name type="scientific">uncultured Caudovirales phage</name>
    <dbReference type="NCBI Taxonomy" id="2100421"/>
    <lineage>
        <taxon>Viruses</taxon>
        <taxon>Duplodnaviria</taxon>
        <taxon>Heunggongvirae</taxon>
        <taxon>Uroviricota</taxon>
        <taxon>Caudoviricetes</taxon>
        <taxon>Peduoviridae</taxon>
        <taxon>Maltschvirus</taxon>
        <taxon>Maltschvirus maltsch</taxon>
    </lineage>
</organism>
<gene>
    <name evidence="1" type="ORF">UFOVP318_22</name>
</gene>
<protein>
    <submittedName>
        <fullName evidence="1">Uncharacterized protein</fullName>
    </submittedName>
</protein>